<dbReference type="PANTHER" id="PTHR23514">
    <property type="entry name" value="BYPASS OF STOP CODON PROTEIN 6"/>
    <property type="match status" value="1"/>
</dbReference>
<dbReference type="SUPFAM" id="SSF103473">
    <property type="entry name" value="MFS general substrate transporter"/>
    <property type="match status" value="1"/>
</dbReference>
<comment type="subcellular location">
    <subcellularLocation>
        <location evidence="1">Cell membrane</location>
        <topology evidence="1">Multi-pass membrane protein</topology>
    </subcellularLocation>
</comment>
<feature type="transmembrane region" description="Helical" evidence="5">
    <location>
        <begin position="137"/>
        <end position="156"/>
    </location>
</feature>
<keyword evidence="2 5" id="KW-0812">Transmembrane</keyword>
<protein>
    <submittedName>
        <fullName evidence="7">MFS transporter</fullName>
    </submittedName>
</protein>
<proteinExistence type="predicted"/>
<feature type="transmembrane region" description="Helical" evidence="5">
    <location>
        <begin position="162"/>
        <end position="183"/>
    </location>
</feature>
<dbReference type="InterPro" id="IPR011701">
    <property type="entry name" value="MFS"/>
</dbReference>
<evidence type="ECO:0000259" key="6">
    <source>
        <dbReference type="PROSITE" id="PS50850"/>
    </source>
</evidence>
<dbReference type="PROSITE" id="PS50850">
    <property type="entry name" value="MFS"/>
    <property type="match status" value="1"/>
</dbReference>
<dbReference type="CDD" id="cd17393">
    <property type="entry name" value="MFS_MosC_like"/>
    <property type="match status" value="1"/>
</dbReference>
<sequence>MDKPLRIARVSVFGIFGVNGFILALWVVHIPSILDRTGVSKASLGLLILLVAAGAIVGMQLAGPLADRFGSRPLVAGSGAIVSASVIGPGLADNAVELGIALVVLGFGNGALDVSMNTQAVYVERAYGRPIMAAFHALFSCGGVAGALLGAATLAADWDIRVSLLLGAVIGIVLAALFSARLLPHVQPEHKPAATGAPKQHPSSRVWALGAIAFCVLLCEGVANDWSALQVKEDLGASDATAALAFGAFSTLMTVGRFGADRVAAAIGPVAVVRYGTFVAALGMGMVVTSGWIGLTLAGWALFGLGLAGAVPQIFTAAGNLSKDGAGVNMSRVFGMGYLAFLAGPSLIGWLTKVIPLTTAMLVPFVAVLIAGVFAGVVRPHDAEGPLSAVWDGKRAVAK</sequence>
<feature type="transmembrane region" description="Helical" evidence="5">
    <location>
        <begin position="12"/>
        <end position="30"/>
    </location>
</feature>
<feature type="transmembrane region" description="Helical" evidence="5">
    <location>
        <begin position="272"/>
        <end position="294"/>
    </location>
</feature>
<feature type="transmembrane region" description="Helical" evidence="5">
    <location>
        <begin position="98"/>
        <end position="116"/>
    </location>
</feature>
<evidence type="ECO:0000256" key="5">
    <source>
        <dbReference type="SAM" id="Phobius"/>
    </source>
</evidence>
<feature type="transmembrane region" description="Helical" evidence="5">
    <location>
        <begin position="333"/>
        <end position="351"/>
    </location>
</feature>
<evidence type="ECO:0000313" key="8">
    <source>
        <dbReference type="Proteomes" id="UP001609175"/>
    </source>
</evidence>
<dbReference type="Pfam" id="PF07690">
    <property type="entry name" value="MFS_1"/>
    <property type="match status" value="2"/>
</dbReference>
<organism evidence="7 8">
    <name type="scientific">Antrihabitans spumae</name>
    <dbReference type="NCBI Taxonomy" id="3373370"/>
    <lineage>
        <taxon>Bacteria</taxon>
        <taxon>Bacillati</taxon>
        <taxon>Actinomycetota</taxon>
        <taxon>Actinomycetes</taxon>
        <taxon>Mycobacteriales</taxon>
        <taxon>Nocardiaceae</taxon>
        <taxon>Antrihabitans</taxon>
    </lineage>
</organism>
<keyword evidence="3 5" id="KW-1133">Transmembrane helix</keyword>
<dbReference type="InterPro" id="IPR020846">
    <property type="entry name" value="MFS_dom"/>
</dbReference>
<feature type="transmembrane region" description="Helical" evidence="5">
    <location>
        <begin position="243"/>
        <end position="260"/>
    </location>
</feature>
<dbReference type="InterPro" id="IPR036259">
    <property type="entry name" value="MFS_trans_sf"/>
</dbReference>
<feature type="transmembrane region" description="Helical" evidence="5">
    <location>
        <begin position="74"/>
        <end position="92"/>
    </location>
</feature>
<gene>
    <name evidence="7" type="ORF">ACHIPZ_07430</name>
</gene>
<feature type="transmembrane region" description="Helical" evidence="5">
    <location>
        <begin position="300"/>
        <end position="321"/>
    </location>
</feature>
<feature type="transmembrane region" description="Helical" evidence="5">
    <location>
        <begin position="42"/>
        <end position="62"/>
    </location>
</feature>
<accession>A0ABW7JJV3</accession>
<evidence type="ECO:0000256" key="4">
    <source>
        <dbReference type="ARBA" id="ARBA00023136"/>
    </source>
</evidence>
<evidence type="ECO:0000256" key="1">
    <source>
        <dbReference type="ARBA" id="ARBA00004651"/>
    </source>
</evidence>
<feature type="transmembrane region" description="Helical" evidence="5">
    <location>
        <begin position="204"/>
        <end position="223"/>
    </location>
</feature>
<dbReference type="EMBL" id="JBIMSO010000033">
    <property type="protein sequence ID" value="MFH5208043.1"/>
    <property type="molecule type" value="Genomic_DNA"/>
</dbReference>
<feature type="transmembrane region" description="Helical" evidence="5">
    <location>
        <begin position="357"/>
        <end position="378"/>
    </location>
</feature>
<name>A0ABW7JJV3_9NOCA</name>
<dbReference type="PANTHER" id="PTHR23514:SF13">
    <property type="entry name" value="INNER MEMBRANE PROTEIN YBJJ"/>
    <property type="match status" value="1"/>
</dbReference>
<dbReference type="InterPro" id="IPR051788">
    <property type="entry name" value="MFS_Transporter"/>
</dbReference>
<evidence type="ECO:0000313" key="7">
    <source>
        <dbReference type="EMBL" id="MFH5208043.1"/>
    </source>
</evidence>
<comment type="caution">
    <text evidence="7">The sequence shown here is derived from an EMBL/GenBank/DDBJ whole genome shotgun (WGS) entry which is preliminary data.</text>
</comment>
<reference evidence="7 8" key="1">
    <citation type="submission" date="2024-10" db="EMBL/GenBank/DDBJ databases">
        <authorList>
            <person name="Riesco R."/>
        </authorList>
    </citation>
    <scope>NUCLEOTIDE SEQUENCE [LARGE SCALE GENOMIC DNA]</scope>
    <source>
        <strain evidence="7 8">NCIMB 15449</strain>
    </source>
</reference>
<dbReference type="Gene3D" id="1.20.1250.20">
    <property type="entry name" value="MFS general substrate transporter like domains"/>
    <property type="match status" value="2"/>
</dbReference>
<dbReference type="RefSeq" id="WP_395113504.1">
    <property type="nucleotide sequence ID" value="NZ_JBIMSO010000033.1"/>
</dbReference>
<dbReference type="Proteomes" id="UP001609175">
    <property type="component" value="Unassembled WGS sequence"/>
</dbReference>
<evidence type="ECO:0000256" key="2">
    <source>
        <dbReference type="ARBA" id="ARBA00022692"/>
    </source>
</evidence>
<keyword evidence="4 5" id="KW-0472">Membrane</keyword>
<evidence type="ECO:0000256" key="3">
    <source>
        <dbReference type="ARBA" id="ARBA00022989"/>
    </source>
</evidence>
<feature type="domain" description="Major facilitator superfamily (MFS) profile" evidence="6">
    <location>
        <begin position="5"/>
        <end position="383"/>
    </location>
</feature>